<feature type="transmembrane region" description="Helical" evidence="1">
    <location>
        <begin position="66"/>
        <end position="85"/>
    </location>
</feature>
<protein>
    <submittedName>
        <fullName evidence="2">Uncharacterized protein</fullName>
    </submittedName>
</protein>
<keyword evidence="3" id="KW-1185">Reference proteome</keyword>
<reference evidence="2 3" key="1">
    <citation type="journal article" date="2014" name="Genome Biol. Evol.">
        <title>The secreted proteins of Achlya hypogyna and Thraustotheca clavata identify the ancestral oomycete secretome and reveal gene acquisitions by horizontal gene transfer.</title>
        <authorList>
            <person name="Misner I."/>
            <person name="Blouin N."/>
            <person name="Leonard G."/>
            <person name="Richards T.A."/>
            <person name="Lane C.E."/>
        </authorList>
    </citation>
    <scope>NUCLEOTIDE SEQUENCE [LARGE SCALE GENOMIC DNA]</scope>
    <source>
        <strain evidence="2 3">ATCC 48635</strain>
    </source>
</reference>
<dbReference type="AlphaFoldDB" id="A0A1V9YD44"/>
<evidence type="ECO:0000313" key="2">
    <source>
        <dbReference type="EMBL" id="OQR83654.1"/>
    </source>
</evidence>
<feature type="transmembrane region" description="Helical" evidence="1">
    <location>
        <begin position="38"/>
        <end position="54"/>
    </location>
</feature>
<feature type="transmembrane region" description="Helical" evidence="1">
    <location>
        <begin position="97"/>
        <end position="122"/>
    </location>
</feature>
<sequence length="144" mass="15956">MDTIRFNKAKLEMVLQRAQGLCALITFVTVIATSDFDFFVSYTILVVYAVFILDQKKVALSLKTTAIMDVTGSLFIFMGTIWLIASKVFTYDYASSFGGAYSCVVFLIVGAIIQATAVHLACVQLYHRRDTEEPTTIKSTVALQ</sequence>
<organism evidence="2 3">
    <name type="scientific">Achlya hypogyna</name>
    <name type="common">Oomycete</name>
    <name type="synonym">Protoachlya hypogyna</name>
    <dbReference type="NCBI Taxonomy" id="1202772"/>
    <lineage>
        <taxon>Eukaryota</taxon>
        <taxon>Sar</taxon>
        <taxon>Stramenopiles</taxon>
        <taxon>Oomycota</taxon>
        <taxon>Saprolegniomycetes</taxon>
        <taxon>Saprolegniales</taxon>
        <taxon>Achlyaceae</taxon>
        <taxon>Achlya</taxon>
    </lineage>
</organism>
<keyword evidence="1" id="KW-0812">Transmembrane</keyword>
<dbReference type="EMBL" id="JNBR01002127">
    <property type="protein sequence ID" value="OQR83654.1"/>
    <property type="molecule type" value="Genomic_DNA"/>
</dbReference>
<proteinExistence type="predicted"/>
<keyword evidence="1" id="KW-0472">Membrane</keyword>
<evidence type="ECO:0000256" key="1">
    <source>
        <dbReference type="SAM" id="Phobius"/>
    </source>
</evidence>
<comment type="caution">
    <text evidence="2">The sequence shown here is derived from an EMBL/GenBank/DDBJ whole genome shotgun (WGS) entry which is preliminary data.</text>
</comment>
<dbReference type="OrthoDB" id="66619at2759"/>
<evidence type="ECO:0000313" key="3">
    <source>
        <dbReference type="Proteomes" id="UP000243579"/>
    </source>
</evidence>
<gene>
    <name evidence="2" type="ORF">ACHHYP_14423</name>
</gene>
<dbReference type="Proteomes" id="UP000243579">
    <property type="component" value="Unassembled WGS sequence"/>
</dbReference>
<keyword evidence="1" id="KW-1133">Transmembrane helix</keyword>
<name>A0A1V9YD44_ACHHY</name>
<accession>A0A1V9YD44</accession>